<dbReference type="InterPro" id="IPR000873">
    <property type="entry name" value="AMP-dep_synth/lig_dom"/>
</dbReference>
<dbReference type="Gene3D" id="3.30.559.10">
    <property type="entry name" value="Chloramphenicol acetyltransferase-like domain"/>
    <property type="match status" value="1"/>
</dbReference>
<dbReference type="InterPro" id="IPR045851">
    <property type="entry name" value="AMP-bd_C_sf"/>
</dbReference>
<feature type="domain" description="Carrier" evidence="5">
    <location>
        <begin position="977"/>
        <end position="1052"/>
    </location>
</feature>
<evidence type="ECO:0000256" key="2">
    <source>
        <dbReference type="ARBA" id="ARBA00022450"/>
    </source>
</evidence>
<dbReference type="FunFam" id="1.10.1200.10:FF:000005">
    <property type="entry name" value="Nonribosomal peptide synthetase 1"/>
    <property type="match status" value="1"/>
</dbReference>
<dbReference type="RefSeq" id="WP_245793482.1">
    <property type="nucleotide sequence ID" value="NZ_FOSG01000004.1"/>
</dbReference>
<dbReference type="SUPFAM" id="SSF52777">
    <property type="entry name" value="CoA-dependent acyltransferases"/>
    <property type="match status" value="2"/>
</dbReference>
<dbReference type="PANTHER" id="PTHR45527:SF1">
    <property type="entry name" value="FATTY ACID SYNTHASE"/>
    <property type="match status" value="1"/>
</dbReference>
<protein>
    <submittedName>
        <fullName evidence="6">Amino acid adenylation domain-containing protein</fullName>
    </submittedName>
</protein>
<dbReference type="GO" id="GO:0005737">
    <property type="term" value="C:cytoplasm"/>
    <property type="evidence" value="ECO:0007669"/>
    <property type="project" value="TreeGrafter"/>
</dbReference>
<evidence type="ECO:0000259" key="5">
    <source>
        <dbReference type="PROSITE" id="PS50075"/>
    </source>
</evidence>
<dbReference type="Pfam" id="PF00668">
    <property type="entry name" value="Condensation"/>
    <property type="match status" value="1"/>
</dbReference>
<name>A0A1I3XS02_9ACTN</name>
<dbReference type="Gene3D" id="2.30.38.10">
    <property type="entry name" value="Luciferase, Domain 3"/>
    <property type="match status" value="1"/>
</dbReference>
<dbReference type="GO" id="GO:0044550">
    <property type="term" value="P:secondary metabolite biosynthetic process"/>
    <property type="evidence" value="ECO:0007669"/>
    <property type="project" value="TreeGrafter"/>
</dbReference>
<dbReference type="AlphaFoldDB" id="A0A1I3XS02"/>
<dbReference type="Gene3D" id="3.30.559.30">
    <property type="entry name" value="Nonribosomal peptide synthetase, condensation domain"/>
    <property type="match status" value="1"/>
</dbReference>
<keyword evidence="2" id="KW-0596">Phosphopantetheine</keyword>
<dbReference type="Gene3D" id="1.10.1200.10">
    <property type="entry name" value="ACP-like"/>
    <property type="match status" value="1"/>
</dbReference>
<dbReference type="InterPro" id="IPR025110">
    <property type="entry name" value="AMP-bd_C"/>
</dbReference>
<dbReference type="InterPro" id="IPR023213">
    <property type="entry name" value="CAT-like_dom_sf"/>
</dbReference>
<dbReference type="Pfam" id="PF00550">
    <property type="entry name" value="PP-binding"/>
    <property type="match status" value="1"/>
</dbReference>
<dbReference type="GO" id="GO:0031177">
    <property type="term" value="F:phosphopantetheine binding"/>
    <property type="evidence" value="ECO:0007669"/>
    <property type="project" value="InterPro"/>
</dbReference>
<reference evidence="7" key="1">
    <citation type="submission" date="2016-10" db="EMBL/GenBank/DDBJ databases">
        <authorList>
            <person name="Varghese N."/>
            <person name="Submissions S."/>
        </authorList>
    </citation>
    <scope>NUCLEOTIDE SEQUENCE [LARGE SCALE GENOMIC DNA]</scope>
    <source>
        <strain evidence="7">PL19</strain>
    </source>
</reference>
<keyword evidence="7" id="KW-1185">Reference proteome</keyword>
<proteinExistence type="predicted"/>
<dbReference type="InterPro" id="IPR036736">
    <property type="entry name" value="ACP-like_sf"/>
</dbReference>
<dbReference type="Gene3D" id="3.40.50.980">
    <property type="match status" value="2"/>
</dbReference>
<evidence type="ECO:0000313" key="7">
    <source>
        <dbReference type="Proteomes" id="UP000198928"/>
    </source>
</evidence>
<feature type="region of interest" description="Disordered" evidence="4">
    <location>
        <begin position="441"/>
        <end position="479"/>
    </location>
</feature>
<dbReference type="CDD" id="cd05930">
    <property type="entry name" value="A_NRPS"/>
    <property type="match status" value="1"/>
</dbReference>
<dbReference type="SUPFAM" id="SSF56801">
    <property type="entry name" value="Acetyl-CoA synthetase-like"/>
    <property type="match status" value="1"/>
</dbReference>
<dbReference type="GO" id="GO:0003824">
    <property type="term" value="F:catalytic activity"/>
    <property type="evidence" value="ECO:0007669"/>
    <property type="project" value="InterPro"/>
</dbReference>
<dbReference type="InterPro" id="IPR006162">
    <property type="entry name" value="Ppantetheine_attach_site"/>
</dbReference>
<dbReference type="PROSITE" id="PS00012">
    <property type="entry name" value="PHOSPHOPANTETHEINE"/>
    <property type="match status" value="1"/>
</dbReference>
<accession>A0A1I3XS02</accession>
<dbReference type="PROSITE" id="PS50075">
    <property type="entry name" value="CARRIER"/>
    <property type="match status" value="1"/>
</dbReference>
<dbReference type="Gene3D" id="3.30.300.30">
    <property type="match status" value="1"/>
</dbReference>
<evidence type="ECO:0000256" key="1">
    <source>
        <dbReference type="ARBA" id="ARBA00001957"/>
    </source>
</evidence>
<evidence type="ECO:0000256" key="3">
    <source>
        <dbReference type="ARBA" id="ARBA00022553"/>
    </source>
</evidence>
<dbReference type="Pfam" id="PF00501">
    <property type="entry name" value="AMP-binding"/>
    <property type="match status" value="1"/>
</dbReference>
<dbReference type="Pfam" id="PF13193">
    <property type="entry name" value="AMP-binding_C"/>
    <property type="match status" value="1"/>
</dbReference>
<sequence>MTTGTAPHGARHGDDDRTASFAQRRLWFLDQLARDSSDSLLPLALRIRGPLDVPALERALSGVVDRHEVLRTRFTAVDGEPVPRVDAPGGTVLERTEAGSAEELFARELGRPLDLAAQHPLRAVLARLAPDDHLLLLVVHHIAVDGWSWDVLLRELAAGYRGETVAPPALRYADFARAQAERLSGPRMERLLGYWRDRLRGTAPLDLPTDRPRPRFWDGSGDVVRFTLPADLVADVDRAAREHRATRYMLLLAVYQALLARCTDRTDIAVCTTMADRGHAGTADLIGPFVNTVVLRTDLSGEPAFGALLERVRTGVLKDLSHADAPFDHVVRAVGGERDLSRHPLAQASFTLLNTAHRPVVLPGLEAELVAPPLTGTTMDVFLDLGLRADGGIAARLQYATALFDAGTMRRFASAYTALLRAVLDEPQAPVAELARRLEPLRGETPHGEPLPDGSAPDGSAPHAAGVRPEARWSTAPDRPAGSVPVVAVGGEPGASALVCGERSVTYGELEGASGGLAAALVGAGVGRGSAVGVLLRRGVGSVVAMLAVWRAGGVYVPLDPDLPVERLRFMVAEAGVGCVVADAATAGVCDALALPAVLADEVRPDPGGPRRTPDPHDLAYTIFTSGSTGRPKAVGVEHHALAAHVAAARELFAITARDRVLTFASFSFDASLEQILPALGAGATVVVRPDEVWSVDELAARVRDGGITVMELTPSYWEEVVARLETVAGDLASLRLLVTGGEELPSRPLERWFAHLPGVPVVNTYGPTESVVSATAHPVTGPVQGRVPIGRPLGSRRAYVVDPHGNLAPLGVPGELLVGGPELARGYLGRPALTAERFVPDSFASGGGRLYRTGDMVRRLPSGELEFTGRSDDQVKIRGFRVEPGETEAVLRGHPGVHSAAVVVRELRGERSLVGYATGRGLTAESLAAHCRAQLPAYQVPAAFAVLDALPLTVQGKLDTAALPEPEPPAPAEFTPPRTPTETVTAQIWAEVLGVPEVGVHDDFFALGGHSLRAVAAASRLRAAFDCPVQVRDLFEHPTVELLAAEVERQLVELISAMSDDEIDLSLTVDHQD</sequence>
<organism evidence="6 7">
    <name type="scientific">Streptomyces pini</name>
    <dbReference type="NCBI Taxonomy" id="1520580"/>
    <lineage>
        <taxon>Bacteria</taxon>
        <taxon>Bacillati</taxon>
        <taxon>Actinomycetota</taxon>
        <taxon>Actinomycetes</taxon>
        <taxon>Kitasatosporales</taxon>
        <taxon>Streptomycetaceae</taxon>
        <taxon>Streptomyces</taxon>
    </lineage>
</organism>
<evidence type="ECO:0000313" key="6">
    <source>
        <dbReference type="EMBL" id="SFK22437.1"/>
    </source>
</evidence>
<dbReference type="EMBL" id="FOSG01000004">
    <property type="protein sequence ID" value="SFK22437.1"/>
    <property type="molecule type" value="Genomic_DNA"/>
</dbReference>
<gene>
    <name evidence="6" type="ORF">SAMN05192584_104308</name>
</gene>
<dbReference type="InterPro" id="IPR001242">
    <property type="entry name" value="Condensation_dom"/>
</dbReference>
<dbReference type="SUPFAM" id="SSF47336">
    <property type="entry name" value="ACP-like"/>
    <property type="match status" value="1"/>
</dbReference>
<dbReference type="InterPro" id="IPR020806">
    <property type="entry name" value="PKS_PP-bd"/>
</dbReference>
<keyword evidence="3" id="KW-0597">Phosphoprotein</keyword>
<dbReference type="InterPro" id="IPR009081">
    <property type="entry name" value="PP-bd_ACP"/>
</dbReference>
<dbReference type="SMART" id="SM00823">
    <property type="entry name" value="PKS_PP"/>
    <property type="match status" value="1"/>
</dbReference>
<evidence type="ECO:0000256" key="4">
    <source>
        <dbReference type="SAM" id="MobiDB-lite"/>
    </source>
</evidence>
<dbReference type="GO" id="GO:0017000">
    <property type="term" value="P:antibiotic biosynthetic process"/>
    <property type="evidence" value="ECO:0007669"/>
    <property type="project" value="UniProtKB-ARBA"/>
</dbReference>
<dbReference type="InterPro" id="IPR010071">
    <property type="entry name" value="AA_adenyl_dom"/>
</dbReference>
<dbReference type="Proteomes" id="UP000198928">
    <property type="component" value="Unassembled WGS sequence"/>
</dbReference>
<dbReference type="GO" id="GO:0008610">
    <property type="term" value="P:lipid biosynthetic process"/>
    <property type="evidence" value="ECO:0007669"/>
    <property type="project" value="UniProtKB-ARBA"/>
</dbReference>
<dbReference type="NCBIfam" id="TIGR01733">
    <property type="entry name" value="AA-adenyl-dom"/>
    <property type="match status" value="1"/>
</dbReference>
<dbReference type="PANTHER" id="PTHR45527">
    <property type="entry name" value="NONRIBOSOMAL PEPTIDE SYNTHETASE"/>
    <property type="match status" value="1"/>
</dbReference>
<comment type="cofactor">
    <cofactor evidence="1">
        <name>pantetheine 4'-phosphate</name>
        <dbReference type="ChEBI" id="CHEBI:47942"/>
    </cofactor>
</comment>
<dbReference type="GO" id="GO:0043041">
    <property type="term" value="P:amino acid activation for nonribosomal peptide biosynthetic process"/>
    <property type="evidence" value="ECO:0007669"/>
    <property type="project" value="TreeGrafter"/>
</dbReference>
<dbReference type="CDD" id="cd19531">
    <property type="entry name" value="LCL_NRPS-like"/>
    <property type="match status" value="1"/>
</dbReference>